<sequence length="85" mass="9626">MGKHTSQWMLLQAASHRDVLLQKLSRLRGREPGGEWTDGCLFSNFVLRSSTIGSCFGHKKGNLCVRPVKLLESYSHYPSDGKWFS</sequence>
<gene>
    <name evidence="1" type="ORF">ILYODFUR_006518</name>
</gene>
<proteinExistence type="predicted"/>
<comment type="caution">
    <text evidence="1">The sequence shown here is derived from an EMBL/GenBank/DDBJ whole genome shotgun (WGS) entry which is preliminary data.</text>
</comment>
<dbReference type="EMBL" id="JAHRIQ010023572">
    <property type="protein sequence ID" value="MEQ2228201.1"/>
    <property type="molecule type" value="Genomic_DNA"/>
</dbReference>
<reference evidence="1 2" key="1">
    <citation type="submission" date="2021-06" db="EMBL/GenBank/DDBJ databases">
        <authorList>
            <person name="Palmer J.M."/>
        </authorList>
    </citation>
    <scope>NUCLEOTIDE SEQUENCE [LARGE SCALE GENOMIC DNA]</scope>
    <source>
        <strain evidence="2">if_2019</strain>
        <tissue evidence="1">Muscle</tissue>
    </source>
</reference>
<evidence type="ECO:0000313" key="2">
    <source>
        <dbReference type="Proteomes" id="UP001482620"/>
    </source>
</evidence>
<organism evidence="1 2">
    <name type="scientific">Ilyodon furcidens</name>
    <name type="common">goldbreast splitfin</name>
    <dbReference type="NCBI Taxonomy" id="33524"/>
    <lineage>
        <taxon>Eukaryota</taxon>
        <taxon>Metazoa</taxon>
        <taxon>Chordata</taxon>
        <taxon>Craniata</taxon>
        <taxon>Vertebrata</taxon>
        <taxon>Euteleostomi</taxon>
        <taxon>Actinopterygii</taxon>
        <taxon>Neopterygii</taxon>
        <taxon>Teleostei</taxon>
        <taxon>Neoteleostei</taxon>
        <taxon>Acanthomorphata</taxon>
        <taxon>Ovalentaria</taxon>
        <taxon>Atherinomorphae</taxon>
        <taxon>Cyprinodontiformes</taxon>
        <taxon>Goodeidae</taxon>
        <taxon>Ilyodon</taxon>
    </lineage>
</organism>
<evidence type="ECO:0000313" key="1">
    <source>
        <dbReference type="EMBL" id="MEQ2228201.1"/>
    </source>
</evidence>
<protein>
    <submittedName>
        <fullName evidence="1">Uncharacterized protein</fullName>
    </submittedName>
</protein>
<keyword evidence="2" id="KW-1185">Reference proteome</keyword>
<accession>A0ABV0T825</accession>
<name>A0ABV0T825_9TELE</name>
<dbReference type="Proteomes" id="UP001482620">
    <property type="component" value="Unassembled WGS sequence"/>
</dbReference>